<organism evidence="4 5">
    <name type="scientific">Carya illinoinensis</name>
    <name type="common">Pecan</name>
    <dbReference type="NCBI Taxonomy" id="32201"/>
    <lineage>
        <taxon>Eukaryota</taxon>
        <taxon>Viridiplantae</taxon>
        <taxon>Streptophyta</taxon>
        <taxon>Embryophyta</taxon>
        <taxon>Tracheophyta</taxon>
        <taxon>Spermatophyta</taxon>
        <taxon>Magnoliopsida</taxon>
        <taxon>eudicotyledons</taxon>
        <taxon>Gunneridae</taxon>
        <taxon>Pentapetalae</taxon>
        <taxon>rosids</taxon>
        <taxon>fabids</taxon>
        <taxon>Fagales</taxon>
        <taxon>Juglandaceae</taxon>
        <taxon>Carya</taxon>
    </lineage>
</organism>
<dbReference type="AlphaFoldDB" id="A0A8T1PJ60"/>
<dbReference type="InterPro" id="IPR029466">
    <property type="entry name" value="NAM-associated_C"/>
</dbReference>
<reference evidence="4" key="1">
    <citation type="submission" date="2020-12" db="EMBL/GenBank/DDBJ databases">
        <title>WGS assembly of Carya illinoinensis cv. Pawnee.</title>
        <authorList>
            <person name="Platts A."/>
            <person name="Shu S."/>
            <person name="Wright S."/>
            <person name="Barry K."/>
            <person name="Edger P."/>
            <person name="Pires J.C."/>
            <person name="Schmutz J."/>
        </authorList>
    </citation>
    <scope>NUCLEOTIDE SEQUENCE</scope>
    <source>
        <tissue evidence="4">Leaf</tissue>
    </source>
</reference>
<evidence type="ECO:0000256" key="1">
    <source>
        <dbReference type="SAM" id="Coils"/>
    </source>
</evidence>
<keyword evidence="5" id="KW-1185">Reference proteome</keyword>
<evidence type="ECO:0000259" key="3">
    <source>
        <dbReference type="Pfam" id="PF14303"/>
    </source>
</evidence>
<feature type="domain" description="No apical meristem-associated C-terminal" evidence="3">
    <location>
        <begin position="162"/>
        <end position="309"/>
    </location>
</feature>
<evidence type="ECO:0000313" key="5">
    <source>
        <dbReference type="Proteomes" id="UP000811609"/>
    </source>
</evidence>
<accession>A0A8T1PJ60</accession>
<dbReference type="EMBL" id="CM031817">
    <property type="protein sequence ID" value="KAG6642935.1"/>
    <property type="molecule type" value="Genomic_DNA"/>
</dbReference>
<proteinExistence type="predicted"/>
<name>A0A8T1PJ60_CARIL</name>
<feature type="region of interest" description="Disordered" evidence="2">
    <location>
        <begin position="1"/>
        <end position="30"/>
    </location>
</feature>
<sequence>MDSQTEEDPVSTTLLQEGGHGINNETMGTSTNHNVYAQDTQGQAHIGSTRKRSHRGGNFTVEEDNQLVSAWLNISLDVIQGNDQRATQLWNRIYEYFNKYKKPFSPERSVASLTNRWSTIQKSTKKFCRFLFQIESMHPSGVDEQDKIQKAKNMYRENQKATFQFDHCWYLLRHQPKWQTHMDQLRSRRKSKNITHSPDTTLESIHLGEDHCSEEVFVDLERPHGTKAEKEEKKRKAHETSLVEMLSELKEERKILNEERREALRIAEEDRQELLRIKKRKLELEIMLIDKRKLSPMQQQYIHERQLEILAKYRTTLS</sequence>
<keyword evidence="1" id="KW-0175">Coiled coil</keyword>
<protein>
    <recommendedName>
        <fullName evidence="3">No apical meristem-associated C-terminal domain-containing protein</fullName>
    </recommendedName>
</protein>
<evidence type="ECO:0000313" key="4">
    <source>
        <dbReference type="EMBL" id="KAG6642935.1"/>
    </source>
</evidence>
<dbReference type="PANTHER" id="PTHR45125:SF3">
    <property type="entry name" value="NO-APICAL-MERISTEM-ASSOCIATED CARBOXY-TERMINAL DOMAIN PROTEIN"/>
    <property type="match status" value="1"/>
</dbReference>
<dbReference type="PANTHER" id="PTHR45125">
    <property type="entry name" value="F21J9.4-RELATED"/>
    <property type="match status" value="1"/>
</dbReference>
<feature type="coiled-coil region" evidence="1">
    <location>
        <begin position="228"/>
        <end position="277"/>
    </location>
</feature>
<gene>
    <name evidence="4" type="ORF">CIPAW_09G174900</name>
</gene>
<evidence type="ECO:0000256" key="2">
    <source>
        <dbReference type="SAM" id="MobiDB-lite"/>
    </source>
</evidence>
<comment type="caution">
    <text evidence="4">The sequence shown here is derived from an EMBL/GenBank/DDBJ whole genome shotgun (WGS) entry which is preliminary data.</text>
</comment>
<dbReference type="Pfam" id="PF14303">
    <property type="entry name" value="NAM-associated"/>
    <property type="match status" value="1"/>
</dbReference>
<dbReference type="Proteomes" id="UP000811609">
    <property type="component" value="Chromosome 9"/>
</dbReference>